<organism evidence="1 2">
    <name type="scientific">Sphingomonas tagetis</name>
    <dbReference type="NCBI Taxonomy" id="2949092"/>
    <lineage>
        <taxon>Bacteria</taxon>
        <taxon>Pseudomonadati</taxon>
        <taxon>Pseudomonadota</taxon>
        <taxon>Alphaproteobacteria</taxon>
        <taxon>Sphingomonadales</taxon>
        <taxon>Sphingomonadaceae</taxon>
        <taxon>Sphingomonas</taxon>
    </lineage>
</organism>
<sequence>MLSEAEFALLNRAGFAGSWLVESCCQIYSGGGGIISAFGFGGRDIADGFVCTPQPIFSAIDTTAAQHEA</sequence>
<keyword evidence="2" id="KW-1185">Reference proteome</keyword>
<proteinExistence type="predicted"/>
<accession>A0A9X2HJU4</accession>
<evidence type="ECO:0000313" key="1">
    <source>
        <dbReference type="EMBL" id="MCP3731402.1"/>
    </source>
</evidence>
<dbReference type="EMBL" id="JAMLDX010000010">
    <property type="protein sequence ID" value="MCP3731402.1"/>
    <property type="molecule type" value="Genomic_DNA"/>
</dbReference>
<protein>
    <submittedName>
        <fullName evidence="1">Uncharacterized protein</fullName>
    </submittedName>
</protein>
<reference evidence="1" key="1">
    <citation type="submission" date="2022-05" db="EMBL/GenBank/DDBJ databases">
        <title>Sphingomonas sp. strain MG17 Genome sequencing and assembly.</title>
        <authorList>
            <person name="Kim I."/>
        </authorList>
    </citation>
    <scope>NUCLEOTIDE SEQUENCE</scope>
    <source>
        <strain evidence="1">MG17</strain>
    </source>
</reference>
<name>A0A9X2HJU4_9SPHN</name>
<comment type="caution">
    <text evidence="1">The sequence shown here is derived from an EMBL/GenBank/DDBJ whole genome shotgun (WGS) entry which is preliminary data.</text>
</comment>
<evidence type="ECO:0000313" key="2">
    <source>
        <dbReference type="Proteomes" id="UP001139451"/>
    </source>
</evidence>
<dbReference type="AlphaFoldDB" id="A0A9X2HJU4"/>
<dbReference type="RefSeq" id="WP_254294248.1">
    <property type="nucleotide sequence ID" value="NZ_JAMLDX010000010.1"/>
</dbReference>
<dbReference type="Proteomes" id="UP001139451">
    <property type="component" value="Unassembled WGS sequence"/>
</dbReference>
<gene>
    <name evidence="1" type="ORF">M9978_13305</name>
</gene>